<proteinExistence type="predicted"/>
<protein>
    <submittedName>
        <fullName evidence="1">Uncharacterized protein</fullName>
    </submittedName>
</protein>
<accession>A0A7U9TIW2</accession>
<sequence>MEITWFNERPKDCIVTLAKGNLTLNKPATTFFENAYSVMLGYNKDKKTVFIKPLNKEHALRHDVSDSSKYRITVKSSYSRVTNKAFMEEIISMAHIDLENETKKFKANWNEKEQILIMDLKEEV</sequence>
<dbReference type="AlphaFoldDB" id="A0A7U9TIW2"/>
<gene>
    <name evidence="1" type="ORF">MPAN_008500</name>
</gene>
<organism evidence="1 2">
    <name type="scientific">Mariniplasma anaerobium</name>
    <dbReference type="NCBI Taxonomy" id="2735436"/>
    <lineage>
        <taxon>Bacteria</taxon>
        <taxon>Bacillati</taxon>
        <taxon>Mycoplasmatota</taxon>
        <taxon>Mollicutes</taxon>
        <taxon>Acholeplasmatales</taxon>
        <taxon>Acholeplasmataceae</taxon>
        <taxon>Mariniplasma</taxon>
    </lineage>
</organism>
<dbReference type="EMBL" id="AP024412">
    <property type="protein sequence ID" value="BCR35957.1"/>
    <property type="molecule type" value="Genomic_DNA"/>
</dbReference>
<name>A0A7U9TIW2_9MOLU</name>
<dbReference type="KEGG" id="manr:MPAN_008500"/>
<dbReference type="RefSeq" id="WP_176239800.1">
    <property type="nucleotide sequence ID" value="NZ_AP024412.1"/>
</dbReference>
<reference evidence="1" key="1">
    <citation type="submission" date="2021-01" db="EMBL/GenBank/DDBJ databases">
        <title>Draft genome sequence of Acholeplasmataceae bacterium strain Mahy22.</title>
        <authorList>
            <person name="Watanabe M."/>
            <person name="Kojima H."/>
            <person name="Fukui M."/>
        </authorList>
    </citation>
    <scope>NUCLEOTIDE SEQUENCE</scope>
    <source>
        <strain evidence="1">Mahy22</strain>
    </source>
</reference>
<evidence type="ECO:0000313" key="2">
    <source>
        <dbReference type="Proteomes" id="UP000620133"/>
    </source>
</evidence>
<dbReference type="Proteomes" id="UP000620133">
    <property type="component" value="Chromosome"/>
</dbReference>
<evidence type="ECO:0000313" key="1">
    <source>
        <dbReference type="EMBL" id="BCR35957.1"/>
    </source>
</evidence>
<keyword evidence="2" id="KW-1185">Reference proteome</keyword>